<dbReference type="InterPro" id="IPR025857">
    <property type="entry name" value="MacB_PCD"/>
</dbReference>
<dbReference type="EC" id="3.6.3.-" evidence="10"/>
<dbReference type="Pfam" id="PF02687">
    <property type="entry name" value="FtsX"/>
    <property type="match status" value="1"/>
</dbReference>
<evidence type="ECO:0000256" key="4">
    <source>
        <dbReference type="ARBA" id="ARBA00022989"/>
    </source>
</evidence>
<dbReference type="InterPro" id="IPR050250">
    <property type="entry name" value="Macrolide_Exporter_MacB"/>
</dbReference>
<comment type="subcellular location">
    <subcellularLocation>
        <location evidence="1">Cell membrane</location>
        <topology evidence="1">Multi-pass membrane protein</topology>
    </subcellularLocation>
</comment>
<feature type="transmembrane region" description="Helical" evidence="7">
    <location>
        <begin position="321"/>
        <end position="351"/>
    </location>
</feature>
<feature type="domain" description="MacB-like periplasmic core" evidence="9">
    <location>
        <begin position="21"/>
        <end position="241"/>
    </location>
</feature>
<sequence>MSWRDRVGYVAQALRGHMVRTGLSVGAVAIGVVSVVLLTSLGEGARVYVRREFLSLGANLIIVLPGRTETSGLGGAGISVATHDLTLQDVAALERLGRVRRAAPLTVGRATVRFGGRSRDVLVVGTTAAYRQIRNIDMAAGTYLPWSAAGEPRVCVIGSTVAGELFGARNPLGQLLRVGEERCRVVGVTLARGTSLGMDMDDLVTIPIRWHMQMFDLRSVFRVVVEASDAADLPSLSDRVVREITRRHRGENDVTVITQDALLESFGNIVAVLTLLLAGLGGISLGVAGIGVMNVMLVTVSERTREIGLIKALGASHGQVLWLFLMEAALLTGLGGLLGLAVAYAVTSIFALLFPAFPFTPPIWAAGAALALSMAIGLAFGGWPARRAASLDPVVALNRR</sequence>
<evidence type="ECO:0000256" key="5">
    <source>
        <dbReference type="ARBA" id="ARBA00023136"/>
    </source>
</evidence>
<keyword evidence="11" id="KW-1185">Reference proteome</keyword>
<dbReference type="STRING" id="1855912.LuPra_03997"/>
<evidence type="ECO:0000256" key="2">
    <source>
        <dbReference type="ARBA" id="ARBA00022475"/>
    </source>
</evidence>
<name>A0A143PQW1_LUTPR</name>
<evidence type="ECO:0000256" key="3">
    <source>
        <dbReference type="ARBA" id="ARBA00022692"/>
    </source>
</evidence>
<reference evidence="10 11" key="1">
    <citation type="journal article" date="2016" name="Genome Announc.">
        <title>First Complete Genome Sequence of a Subdivision 6 Acidobacterium Strain.</title>
        <authorList>
            <person name="Huang S."/>
            <person name="Vieira S."/>
            <person name="Bunk B."/>
            <person name="Riedel T."/>
            <person name="Sproer C."/>
            <person name="Overmann J."/>
        </authorList>
    </citation>
    <scope>NUCLEOTIDE SEQUENCE [LARGE SCALE GENOMIC DNA]</scope>
    <source>
        <strain evidence="11">DSM 100886 HEG_-6_39</strain>
    </source>
</reference>
<dbReference type="RefSeq" id="WP_110172364.1">
    <property type="nucleotide sequence ID" value="NZ_CP015136.1"/>
</dbReference>
<dbReference type="PANTHER" id="PTHR30572:SF4">
    <property type="entry name" value="ABC TRANSPORTER PERMEASE YTRF"/>
    <property type="match status" value="1"/>
</dbReference>
<dbReference type="OrthoDB" id="9770099at2"/>
<evidence type="ECO:0000256" key="7">
    <source>
        <dbReference type="SAM" id="Phobius"/>
    </source>
</evidence>
<gene>
    <name evidence="10" type="primary">macB_42</name>
    <name evidence="10" type="ORF">LuPra_03997</name>
</gene>
<keyword evidence="10" id="KW-0378">Hydrolase</keyword>
<dbReference type="Proteomes" id="UP000076079">
    <property type="component" value="Chromosome"/>
</dbReference>
<feature type="transmembrane region" description="Helical" evidence="7">
    <location>
        <begin position="21"/>
        <end position="41"/>
    </location>
</feature>
<keyword evidence="10" id="KW-0547">Nucleotide-binding</keyword>
<keyword evidence="4 7" id="KW-1133">Transmembrane helix</keyword>
<evidence type="ECO:0000259" key="8">
    <source>
        <dbReference type="Pfam" id="PF02687"/>
    </source>
</evidence>
<comment type="similarity">
    <text evidence="6">Belongs to the ABC-4 integral membrane protein family.</text>
</comment>
<proteinExistence type="inferred from homology"/>
<dbReference type="GO" id="GO:0005524">
    <property type="term" value="F:ATP binding"/>
    <property type="evidence" value="ECO:0007669"/>
    <property type="project" value="UniProtKB-KW"/>
</dbReference>
<evidence type="ECO:0000256" key="1">
    <source>
        <dbReference type="ARBA" id="ARBA00004651"/>
    </source>
</evidence>
<organism evidence="10 11">
    <name type="scientific">Luteitalea pratensis</name>
    <dbReference type="NCBI Taxonomy" id="1855912"/>
    <lineage>
        <taxon>Bacteria</taxon>
        <taxon>Pseudomonadati</taxon>
        <taxon>Acidobacteriota</taxon>
        <taxon>Vicinamibacteria</taxon>
        <taxon>Vicinamibacterales</taxon>
        <taxon>Vicinamibacteraceae</taxon>
        <taxon>Luteitalea</taxon>
    </lineage>
</organism>
<dbReference type="GO" id="GO:0005886">
    <property type="term" value="C:plasma membrane"/>
    <property type="evidence" value="ECO:0007669"/>
    <property type="project" value="UniProtKB-SubCell"/>
</dbReference>
<feature type="transmembrane region" description="Helical" evidence="7">
    <location>
        <begin position="269"/>
        <end position="300"/>
    </location>
</feature>
<keyword evidence="2" id="KW-1003">Cell membrane</keyword>
<dbReference type="GO" id="GO:0016787">
    <property type="term" value="F:hydrolase activity"/>
    <property type="evidence" value="ECO:0007669"/>
    <property type="project" value="UniProtKB-KW"/>
</dbReference>
<evidence type="ECO:0000313" key="11">
    <source>
        <dbReference type="Proteomes" id="UP000076079"/>
    </source>
</evidence>
<dbReference type="Pfam" id="PF12704">
    <property type="entry name" value="MacB_PCD"/>
    <property type="match status" value="1"/>
</dbReference>
<protein>
    <submittedName>
        <fullName evidence="10">Macrolide export ATP-binding/permease protein MacB</fullName>
        <ecNumber evidence="10">3.6.3.-</ecNumber>
    </submittedName>
</protein>
<keyword evidence="3 7" id="KW-0812">Transmembrane</keyword>
<dbReference type="PANTHER" id="PTHR30572">
    <property type="entry name" value="MEMBRANE COMPONENT OF TRANSPORTER-RELATED"/>
    <property type="match status" value="1"/>
</dbReference>
<dbReference type="InterPro" id="IPR003838">
    <property type="entry name" value="ABC3_permease_C"/>
</dbReference>
<dbReference type="GO" id="GO:0022857">
    <property type="term" value="F:transmembrane transporter activity"/>
    <property type="evidence" value="ECO:0007669"/>
    <property type="project" value="TreeGrafter"/>
</dbReference>
<keyword evidence="5 7" id="KW-0472">Membrane</keyword>
<feature type="domain" description="ABC3 transporter permease C-terminal" evidence="8">
    <location>
        <begin position="281"/>
        <end position="393"/>
    </location>
</feature>
<reference evidence="11" key="2">
    <citation type="submission" date="2016-04" db="EMBL/GenBank/DDBJ databases">
        <title>First Complete Genome Sequence of a Subdivision 6 Acidobacterium.</title>
        <authorList>
            <person name="Huang S."/>
            <person name="Vieira S."/>
            <person name="Bunk B."/>
            <person name="Riedel T."/>
            <person name="Sproeer C."/>
            <person name="Overmann J."/>
        </authorList>
    </citation>
    <scope>NUCLEOTIDE SEQUENCE [LARGE SCALE GENOMIC DNA]</scope>
    <source>
        <strain evidence="11">DSM 100886 HEG_-6_39</strain>
    </source>
</reference>
<accession>A0A143PQW1</accession>
<evidence type="ECO:0000256" key="6">
    <source>
        <dbReference type="ARBA" id="ARBA00038076"/>
    </source>
</evidence>
<feature type="transmembrane region" description="Helical" evidence="7">
    <location>
        <begin position="363"/>
        <end position="383"/>
    </location>
</feature>
<dbReference type="KEGG" id="abac:LuPra_03997"/>
<dbReference type="AlphaFoldDB" id="A0A143PQW1"/>
<dbReference type="EMBL" id="CP015136">
    <property type="protein sequence ID" value="AMY10756.1"/>
    <property type="molecule type" value="Genomic_DNA"/>
</dbReference>
<evidence type="ECO:0000313" key="10">
    <source>
        <dbReference type="EMBL" id="AMY10756.1"/>
    </source>
</evidence>
<keyword evidence="10" id="KW-0067">ATP-binding</keyword>
<evidence type="ECO:0000259" key="9">
    <source>
        <dbReference type="Pfam" id="PF12704"/>
    </source>
</evidence>